<dbReference type="EMBL" id="JAFEUZ010000003">
    <property type="protein sequence ID" value="KAG5487711.1"/>
    <property type="molecule type" value="Genomic_DNA"/>
</dbReference>
<feature type="compositionally biased region" description="Polar residues" evidence="1">
    <location>
        <begin position="1269"/>
        <end position="1279"/>
    </location>
</feature>
<reference evidence="2 3" key="1">
    <citation type="submission" date="2021-03" db="EMBL/GenBank/DDBJ databases">
        <title>Leishmania (Mundinia) martiniquensis Genome sequencing and assembly.</title>
        <authorList>
            <person name="Almutairi H."/>
            <person name="Gatherer D."/>
        </authorList>
    </citation>
    <scope>NUCLEOTIDE SEQUENCE [LARGE SCALE GENOMIC DNA]</scope>
    <source>
        <strain evidence="2">LSCM1</strain>
    </source>
</reference>
<feature type="region of interest" description="Disordered" evidence="1">
    <location>
        <begin position="868"/>
        <end position="898"/>
    </location>
</feature>
<feature type="compositionally biased region" description="Low complexity" evidence="1">
    <location>
        <begin position="575"/>
        <end position="586"/>
    </location>
</feature>
<feature type="region of interest" description="Disordered" evidence="1">
    <location>
        <begin position="1216"/>
        <end position="1251"/>
    </location>
</feature>
<comment type="caution">
    <text evidence="2">The sequence shown here is derived from an EMBL/GenBank/DDBJ whole genome shotgun (WGS) entry which is preliminary data.</text>
</comment>
<feature type="compositionally biased region" description="Low complexity" evidence="1">
    <location>
        <begin position="139"/>
        <end position="148"/>
    </location>
</feature>
<organism evidence="2 3">
    <name type="scientific">Leishmania martiniquensis</name>
    <dbReference type="NCBI Taxonomy" id="1580590"/>
    <lineage>
        <taxon>Eukaryota</taxon>
        <taxon>Discoba</taxon>
        <taxon>Euglenozoa</taxon>
        <taxon>Kinetoplastea</taxon>
        <taxon>Metakinetoplastina</taxon>
        <taxon>Trypanosomatida</taxon>
        <taxon>Trypanosomatidae</taxon>
        <taxon>Leishmaniinae</taxon>
        <taxon>Leishmania</taxon>
    </lineage>
</organism>
<dbReference type="OrthoDB" id="267894at2759"/>
<feature type="region of interest" description="Disordered" evidence="1">
    <location>
        <begin position="55"/>
        <end position="94"/>
    </location>
</feature>
<feature type="region of interest" description="Disordered" evidence="1">
    <location>
        <begin position="113"/>
        <end position="154"/>
    </location>
</feature>
<feature type="compositionally biased region" description="Low complexity" evidence="1">
    <location>
        <begin position="70"/>
        <end position="79"/>
    </location>
</feature>
<keyword evidence="3" id="KW-1185">Reference proteome</keyword>
<dbReference type="RefSeq" id="XP_067181522.1">
    <property type="nucleotide sequence ID" value="XM_067325417.1"/>
</dbReference>
<name>A0A836H6H7_9TRYP</name>
<feature type="compositionally biased region" description="Low complexity" evidence="1">
    <location>
        <begin position="1001"/>
        <end position="1013"/>
    </location>
</feature>
<feature type="region of interest" description="Disordered" evidence="1">
    <location>
        <begin position="1268"/>
        <end position="1295"/>
    </location>
</feature>
<evidence type="ECO:0000256" key="1">
    <source>
        <dbReference type="SAM" id="MobiDB-lite"/>
    </source>
</evidence>
<feature type="region of interest" description="Disordered" evidence="1">
    <location>
        <begin position="991"/>
        <end position="1032"/>
    </location>
</feature>
<accession>A0A836H6H7</accession>
<protein>
    <submittedName>
        <fullName evidence="2">Uncharacterized protein</fullName>
    </submittedName>
</protein>
<gene>
    <name evidence="2" type="ORF">LSCM1_08075</name>
</gene>
<dbReference type="Proteomes" id="UP000673552">
    <property type="component" value="Chromosome 3"/>
</dbReference>
<sequence>MVVHPTVVQKGIEDSCGTSEGTDDSMTALGDVSRVGDRCRSPSLPTMARNENRHVDRNHSKCPNGRRSRNAGAAENAAATMDSSERVGPPPAAKITTVPPLSTTTAPHAHISAGAAAGGQRVGSIDHGAIGTASHSRPRAALGARAPPTESAPLTWRGPFPSPPDPSLCLAIISPDAVDAVATPTPEGAAAEVHSPSAVSVPLHMSDTGPQPGDNASPLWDSVSSRNSVGAAMASLAHFEKPPTPTLPPHSLAALPLSSLLDASPSPQPALPPMPHHQRHPDSRSARRTTPVPMVKEGDGGHQELGEDLPPWHGRLHVSLGSQANSSGCFCASGRFSSAVCSPLLSVCSGGNGNLSCLGSPTTGGLPARPGSPTFLCGAGPPSKSRLLEARFLSAGTSSTQSLDRPPVPPAPGTGAGATASSNSLSLLSPLSAVLASFSNDSGHNHRSGDGAGAGGGRFPSPRTLRSPFASVLAPKMHHHNDSAAVSPRPCFFHRPASPSSFFASSSPPFALSAAAADYGPLPAPSSQPTQRGGAAVVTSVSPASAPSTAARCALYVSSPLESISSASAACPASPSSANAPWSSRSLASGTGQSHRSPPALLPSAPHFLSPSWPLPAEAVSKSASSSMASAPIIVRNEGRGDALSVSAPQQRSGSGAPPPTLTNEAGGAETEQQKWNSRPADGHAIGSHGNYQHQQQQHRPHSQLRQQRAGCLSGDGVLTQPVVQLEAWHVLSVSGSGSGSVDNCEDDSTEVRGANGEQSASVASPAESATVPQSPQQTREREVPREVVVAWRVSDRSRDATGSEANSHRRDRRTDDATKPASAGDDNGAEDEVTGSKDEHSAQSTRCRCRRSRNGGAAQHVAAALAPAARPLRPMSPHNWSSSSASPRGRNAEAQEEDEVAAMERAFSVLISTAPHTADLALSINGSSGPHVVASVRATAAAPAADPMLTAASHFRLSSFAALRHGKTSAAPEPEAAAAAAALGVEAEAFRAPPPPPFTAPSSDSPSLLAAPERGAARDGGTPNPPAERLSVSSVSCASSLSLTHRKPYGRAVDSRTQATCGATQALATASTAFYSQAGVSSRSNSSLGSRLRASPLRGNARSRRTSSVTIIGVVADGFLAVPARGAASRASDPAAAGSELWSAATASTPMSHRHGTPISSVAVSPLAELLLSSPSASTGGSGYHQAGSDCDGDIRTPDMAAAAAAAVLRLHRQRPNPTPLCSTAPVLSPEKQVATPSPEDNAATENNAPTSTVAAAVAVVAALGAASRTQPTDTSAPSPRGIGNGSSRLLRRTSSSLARAVAEALRRRSLADNLAGGGVPLHNLSPRIPSLLVSSAHAWPATAAAPTTVARLGETGAQPLQRTPTGEPAAADPIASPRLHTSVVSTEAVMVHGDAVEGAPHLLKRPKGD</sequence>
<evidence type="ECO:0000313" key="2">
    <source>
        <dbReference type="EMBL" id="KAG5487711.1"/>
    </source>
</evidence>
<proteinExistence type="predicted"/>
<feature type="region of interest" description="Disordered" evidence="1">
    <location>
        <begin position="643"/>
        <end position="709"/>
    </location>
</feature>
<dbReference type="GeneID" id="92517929"/>
<feature type="compositionally biased region" description="Pro residues" evidence="1">
    <location>
        <begin position="266"/>
        <end position="275"/>
    </location>
</feature>
<feature type="region of interest" description="Disordered" evidence="1">
    <location>
        <begin position="1082"/>
        <end position="1104"/>
    </location>
</feature>
<feature type="region of interest" description="Disordered" evidence="1">
    <location>
        <begin position="203"/>
        <end position="223"/>
    </location>
</feature>
<feature type="compositionally biased region" description="Polar residues" evidence="1">
    <location>
        <begin position="587"/>
        <end position="596"/>
    </location>
</feature>
<evidence type="ECO:0000313" key="3">
    <source>
        <dbReference type="Proteomes" id="UP000673552"/>
    </source>
</evidence>
<feature type="region of interest" description="Disordered" evidence="1">
    <location>
        <begin position="735"/>
        <end position="854"/>
    </location>
</feature>
<feature type="region of interest" description="Disordered" evidence="1">
    <location>
        <begin position="396"/>
        <end position="421"/>
    </location>
</feature>
<feature type="region of interest" description="Disordered" evidence="1">
    <location>
        <begin position="260"/>
        <end position="302"/>
    </location>
</feature>
<feature type="compositionally biased region" description="Low complexity" evidence="1">
    <location>
        <begin position="1082"/>
        <end position="1096"/>
    </location>
</feature>
<dbReference type="KEGG" id="lmat:92517929"/>
<feature type="region of interest" description="Disordered" evidence="1">
    <location>
        <begin position="441"/>
        <end position="466"/>
    </location>
</feature>
<feature type="region of interest" description="Disordered" evidence="1">
    <location>
        <begin position="575"/>
        <end position="603"/>
    </location>
</feature>
<feature type="compositionally biased region" description="Basic and acidic residues" evidence="1">
    <location>
        <begin position="794"/>
        <end position="819"/>
    </location>
</feature>